<sequence length="433" mass="48233">MIDLDTAFDLPEDPHSSELTPIISALLHEPLLTEESRPDVYRLARHSEKELPRWFQSNAGWHVKVSEFGRYIRLFKRRESPPRDRCVLAGPGGGPSSPLVLVLLSLIGEQLWRRPVATYGDLQREVIRVCAGESARAALPRFRVVTEAGESKAGADQNRRAFVEALELLRYWHVISTDRPLSAGEHDASNDVVITCDPERLNDFLAVTAISQMPVDLDQPSSHVAVLCQDQQDLSEHASESQHDLQRRHRALRAVLDDAAVALNHDGPVARYLSTSGGRRQALQTAMVAGLNCFVRRNVWLTCDADRATTDLDFPQSQSIRGQAALLIVHWLGVNRPESVRTEQCQAVIEQAMSDHSDWARSHRAAGSIQVLTKDALITLVRAGVLARRADSCDEWVPTGAHFYWQVRLSSPERHVSAPAITDDLFTQDGSHD</sequence>
<proteinExistence type="predicted"/>
<name>A0A7W5AKA4_9ACTN</name>
<organism evidence="1 2">
    <name type="scientific">Actinoplanes campanulatus</name>
    <dbReference type="NCBI Taxonomy" id="113559"/>
    <lineage>
        <taxon>Bacteria</taxon>
        <taxon>Bacillati</taxon>
        <taxon>Actinomycetota</taxon>
        <taxon>Actinomycetes</taxon>
        <taxon>Micromonosporales</taxon>
        <taxon>Micromonosporaceae</taxon>
        <taxon>Actinoplanes</taxon>
    </lineage>
</organism>
<evidence type="ECO:0000313" key="2">
    <source>
        <dbReference type="Proteomes" id="UP000590749"/>
    </source>
</evidence>
<accession>A0A7W5AKA4</accession>
<protein>
    <submittedName>
        <fullName evidence="1">Uncharacterized protein (TIGR02678 family)</fullName>
    </submittedName>
</protein>
<dbReference type="AlphaFoldDB" id="A0A7W5AKA4"/>
<dbReference type="Proteomes" id="UP000590749">
    <property type="component" value="Unassembled WGS sequence"/>
</dbReference>
<comment type="caution">
    <text evidence="1">The sequence shown here is derived from an EMBL/GenBank/DDBJ whole genome shotgun (WGS) entry which is preliminary data.</text>
</comment>
<dbReference type="RefSeq" id="WP_183223315.1">
    <property type="nucleotide sequence ID" value="NZ_BMPW01000009.1"/>
</dbReference>
<reference evidence="1 2" key="1">
    <citation type="submission" date="2020-08" db="EMBL/GenBank/DDBJ databases">
        <title>Genomic Encyclopedia of Type Strains, Phase III (KMG-III): the genomes of soil and plant-associated and newly described type strains.</title>
        <authorList>
            <person name="Whitman W."/>
        </authorList>
    </citation>
    <scope>NUCLEOTIDE SEQUENCE [LARGE SCALE GENOMIC DNA]</scope>
    <source>
        <strain evidence="1 2">CECT 3287</strain>
    </source>
</reference>
<evidence type="ECO:0000313" key="1">
    <source>
        <dbReference type="EMBL" id="MBB3097848.1"/>
    </source>
</evidence>
<gene>
    <name evidence="1" type="ORF">FHR83_005532</name>
</gene>
<dbReference type="Pfam" id="PF09661">
    <property type="entry name" value="DUF2398"/>
    <property type="match status" value="1"/>
</dbReference>
<dbReference type="EMBL" id="JACHXF010000012">
    <property type="protein sequence ID" value="MBB3097848.1"/>
    <property type="molecule type" value="Genomic_DNA"/>
</dbReference>
<dbReference type="InterPro" id="IPR013494">
    <property type="entry name" value="CHP02678"/>
</dbReference>
<keyword evidence="2" id="KW-1185">Reference proteome</keyword>